<dbReference type="Proteomes" id="UP001500880">
    <property type="component" value="Unassembled WGS sequence"/>
</dbReference>
<feature type="domain" description="NUMOD4" evidence="1">
    <location>
        <begin position="70"/>
        <end position="116"/>
    </location>
</feature>
<dbReference type="RefSeq" id="WP_343839687.1">
    <property type="nucleotide sequence ID" value="NZ_BAAADO010000003.1"/>
</dbReference>
<evidence type="ECO:0000313" key="2">
    <source>
        <dbReference type="EMBL" id="GAA0491137.1"/>
    </source>
</evidence>
<comment type="caution">
    <text evidence="2">The sequence shown here is derived from an EMBL/GenBank/DDBJ whole genome shotgun (WGS) entry which is preliminary data.</text>
</comment>
<dbReference type="Gene3D" id="3.90.75.20">
    <property type="match status" value="1"/>
</dbReference>
<reference evidence="2 3" key="1">
    <citation type="journal article" date="2019" name="Int. J. Syst. Evol. Microbiol.">
        <title>The Global Catalogue of Microorganisms (GCM) 10K type strain sequencing project: providing services to taxonomists for standard genome sequencing and annotation.</title>
        <authorList>
            <consortium name="The Broad Institute Genomics Platform"/>
            <consortium name="The Broad Institute Genome Sequencing Center for Infectious Disease"/>
            <person name="Wu L."/>
            <person name="Ma J."/>
        </authorList>
    </citation>
    <scope>NUCLEOTIDE SEQUENCE [LARGE SCALE GENOMIC DNA]</scope>
    <source>
        <strain evidence="2 3">JCM 12389</strain>
    </source>
</reference>
<protein>
    <recommendedName>
        <fullName evidence="1">NUMOD4 domain-containing protein</fullName>
    </recommendedName>
</protein>
<evidence type="ECO:0000259" key="1">
    <source>
        <dbReference type="Pfam" id="PF07463"/>
    </source>
</evidence>
<sequence length="244" mass="28357">MIQLYDPKTNLITETTYDYLEKLTGLTRGSLQSARSRGRKIGTIDCYILKPDTTVQQRKEWYSKIKYPDEHWQEIDGSDGEFLISNYGRFKRVYKYTHKWLLPFLKKRRGYLMIKVKFKGKYQGYKISKLVAHHYLGDPKPGQVLRHKNGIKTDNFAGNLEYVSNCELGEKTGYLSKSKPVLQLDPETGKIIGEYRSAREAGRKTYMSYTAVLDVCNGMREATVDGFVFKFAEEYEAYLTENTK</sequence>
<dbReference type="EMBL" id="BAAADO010000003">
    <property type="protein sequence ID" value="GAA0491137.1"/>
    <property type="molecule type" value="Genomic_DNA"/>
</dbReference>
<dbReference type="Pfam" id="PF07463">
    <property type="entry name" value="NUMOD4"/>
    <property type="match status" value="1"/>
</dbReference>
<dbReference type="InterPro" id="IPR010902">
    <property type="entry name" value="NUMOD4"/>
</dbReference>
<dbReference type="InterPro" id="IPR044925">
    <property type="entry name" value="His-Me_finger_sf"/>
</dbReference>
<accession>A0ABN1B761</accession>
<proteinExistence type="predicted"/>
<dbReference type="Gene3D" id="1.10.10.10">
    <property type="entry name" value="Winged helix-like DNA-binding domain superfamily/Winged helix DNA-binding domain"/>
    <property type="match status" value="1"/>
</dbReference>
<evidence type="ECO:0000313" key="3">
    <source>
        <dbReference type="Proteomes" id="UP001500880"/>
    </source>
</evidence>
<dbReference type="InterPro" id="IPR036388">
    <property type="entry name" value="WH-like_DNA-bd_sf"/>
</dbReference>
<keyword evidence="3" id="KW-1185">Reference proteome</keyword>
<dbReference type="SUPFAM" id="SSF54060">
    <property type="entry name" value="His-Me finger endonucleases"/>
    <property type="match status" value="1"/>
</dbReference>
<name>A0ABN1B761_9BACI</name>
<organism evidence="2 3">
    <name type="scientific">Salinibacillus aidingensis</name>
    <dbReference type="NCBI Taxonomy" id="237684"/>
    <lineage>
        <taxon>Bacteria</taxon>
        <taxon>Bacillati</taxon>
        <taxon>Bacillota</taxon>
        <taxon>Bacilli</taxon>
        <taxon>Bacillales</taxon>
        <taxon>Bacillaceae</taxon>
        <taxon>Salinibacillus</taxon>
    </lineage>
</organism>
<gene>
    <name evidence="2" type="ORF">GCM10008986_16500</name>
</gene>